<gene>
    <name evidence="1" type="primary">44</name>
    <name evidence="1" type="ORF">SEA_NAJI_44</name>
</gene>
<name>A0A5J6TG64_BPMD2</name>
<organism evidence="1 2">
    <name type="scientific">Mycobacterium phage Naji</name>
    <dbReference type="NCBI Taxonomy" id="2599872"/>
    <lineage>
        <taxon>Viruses</taxon>
        <taxon>Duplodnaviria</taxon>
        <taxon>Heunggongvirae</taxon>
        <taxon>Uroviricota</taxon>
        <taxon>Caudoviricetes</taxon>
        <taxon>Fromanvirus</taxon>
        <taxon>Mycobacterium phage D29</taxon>
    </lineage>
</organism>
<reference evidence="1 2" key="1">
    <citation type="submission" date="2019-07" db="EMBL/GenBank/DDBJ databases">
        <authorList>
            <person name="Huang-Queiroz A."/>
            <person name="Cameron N."/>
            <person name="Achayaraj G."/>
            <person name="Adepoju O.W."/>
            <person name="Ahsan E."/>
            <person name="Andoh P.A."/>
            <person name="Avalos H.F."/>
            <person name="Challa S."/>
            <person name="Douglas K.C."/>
            <person name="Foster M.P."/>
            <person name="Guardado-Cruz I.V."/>
            <person name="Harris N.A."/>
            <person name="Hess T.M."/>
            <person name="Hughes J.R."/>
            <person name="James T.J."/>
            <person name="Jimenez S.V."/>
            <person name="Munjwani D.P."/>
            <person name="Nafziger E.H."/>
            <person name="Olowe B.N."/>
            <person name="Owusu H.S."/>
            <person name="Pai V.S."/>
            <person name="Paudel S."/>
            <person name="Sanchez-Lopez J.S."/>
            <person name="Smith R.Q."/>
            <person name="Sossah S.M."/>
            <person name="Vo A.T."/>
            <person name="Bonilla Y.A."/>
            <person name="Do E.N."/>
            <person name="Liu A."/>
            <person name="Okonkwo C."/>
            <person name="Forsyth M.H."/>
            <person name="Saha M.S."/>
            <person name="Warner M.H."/>
            <person name="Garlena R.A."/>
            <person name="Russell D.A."/>
            <person name="Pope W.H."/>
            <person name="Jacobs-Sera D."/>
            <person name="Hatfull G.F."/>
        </authorList>
    </citation>
    <scope>NUCLEOTIDE SEQUENCE [LARGE SCALE GENOMIC DNA]</scope>
</reference>
<proteinExistence type="predicted"/>
<protein>
    <submittedName>
        <fullName evidence="1">Uncharacterized protein</fullName>
    </submittedName>
</protein>
<dbReference type="EMBL" id="MN234169">
    <property type="protein sequence ID" value="QFG08807.1"/>
    <property type="molecule type" value="Genomic_DNA"/>
</dbReference>
<dbReference type="Proteomes" id="UP000325617">
    <property type="component" value="Genome"/>
</dbReference>
<accession>A0A5J6TG64</accession>
<evidence type="ECO:0000313" key="2">
    <source>
        <dbReference type="Proteomes" id="UP000325617"/>
    </source>
</evidence>
<evidence type="ECO:0000313" key="1">
    <source>
        <dbReference type="EMBL" id="QFG08807.1"/>
    </source>
</evidence>
<sequence>MADDVKVNWEFEFRVRTPDGKVLTHKSFSAFEHMAPVWFGGHVNQVVDQVFEALTKEGYINDAPFS</sequence>